<feature type="compositionally biased region" description="Basic and acidic residues" evidence="1">
    <location>
        <begin position="138"/>
        <end position="157"/>
    </location>
</feature>
<evidence type="ECO:0000313" key="3">
    <source>
        <dbReference type="Proteomes" id="UP000001593"/>
    </source>
</evidence>
<dbReference type="Proteomes" id="UP000001593">
    <property type="component" value="Unassembled WGS sequence"/>
</dbReference>
<feature type="region of interest" description="Disordered" evidence="1">
    <location>
        <begin position="547"/>
        <end position="621"/>
    </location>
</feature>
<evidence type="ECO:0000256" key="1">
    <source>
        <dbReference type="SAM" id="MobiDB-lite"/>
    </source>
</evidence>
<protein>
    <submittedName>
        <fullName evidence="2">Uncharacterized protein</fullName>
    </submittedName>
</protein>
<feature type="compositionally biased region" description="Basic and acidic residues" evidence="1">
    <location>
        <begin position="657"/>
        <end position="670"/>
    </location>
</feature>
<evidence type="ECO:0000313" key="2">
    <source>
        <dbReference type="EMBL" id="EDO38456.1"/>
    </source>
</evidence>
<feature type="compositionally biased region" description="Basic and acidic residues" evidence="1">
    <location>
        <begin position="180"/>
        <end position="193"/>
    </location>
</feature>
<accession>A7SCT3</accession>
<gene>
    <name evidence="2" type="ORF">NEMVEDRAFT_v1g210274</name>
</gene>
<feature type="region of interest" description="Disordered" evidence="1">
    <location>
        <begin position="223"/>
        <end position="262"/>
    </location>
</feature>
<feature type="compositionally biased region" description="Polar residues" evidence="1">
    <location>
        <begin position="226"/>
        <end position="236"/>
    </location>
</feature>
<dbReference type="HOGENOM" id="CLU_405615_0_0_1"/>
<feature type="region of interest" description="Disordered" evidence="1">
    <location>
        <begin position="27"/>
        <end position="205"/>
    </location>
</feature>
<organism evidence="2 3">
    <name type="scientific">Nematostella vectensis</name>
    <name type="common">Starlet sea anemone</name>
    <dbReference type="NCBI Taxonomy" id="45351"/>
    <lineage>
        <taxon>Eukaryota</taxon>
        <taxon>Metazoa</taxon>
        <taxon>Cnidaria</taxon>
        <taxon>Anthozoa</taxon>
        <taxon>Hexacorallia</taxon>
        <taxon>Actiniaria</taxon>
        <taxon>Edwardsiidae</taxon>
        <taxon>Nematostella</taxon>
    </lineage>
</organism>
<feature type="compositionally biased region" description="Basic and acidic residues" evidence="1">
    <location>
        <begin position="484"/>
        <end position="494"/>
    </location>
</feature>
<reference evidence="2 3" key="1">
    <citation type="journal article" date="2007" name="Science">
        <title>Sea anemone genome reveals ancestral eumetazoan gene repertoire and genomic organization.</title>
        <authorList>
            <person name="Putnam N.H."/>
            <person name="Srivastava M."/>
            <person name="Hellsten U."/>
            <person name="Dirks B."/>
            <person name="Chapman J."/>
            <person name="Salamov A."/>
            <person name="Terry A."/>
            <person name="Shapiro H."/>
            <person name="Lindquist E."/>
            <person name="Kapitonov V.V."/>
            <person name="Jurka J."/>
            <person name="Genikhovich G."/>
            <person name="Grigoriev I.V."/>
            <person name="Lucas S.M."/>
            <person name="Steele R.E."/>
            <person name="Finnerty J.R."/>
            <person name="Technau U."/>
            <person name="Martindale M.Q."/>
            <person name="Rokhsar D.S."/>
        </authorList>
    </citation>
    <scope>NUCLEOTIDE SEQUENCE [LARGE SCALE GENOMIC DNA]</scope>
    <source>
        <strain evidence="3">CH2 X CH6</strain>
    </source>
</reference>
<feature type="compositionally biased region" description="Polar residues" evidence="1">
    <location>
        <begin position="89"/>
        <end position="111"/>
    </location>
</feature>
<feature type="region of interest" description="Disordered" evidence="1">
    <location>
        <begin position="635"/>
        <end position="678"/>
    </location>
</feature>
<sequence>MVLCALTPPWSFVLRLPHGKTTKDIKKRTFSQQERRGSVTAATADQGGESNHTKKSPLTESSKHVPKDDTQESSEEGRDVTLYAVDLPSVTSGSETTSASGRDSGYVQESLQAGGDSGYAQGSLQAMGDSKYAQGSQHVEKGVEDLETTEGKRKNDVTEILESETHYVSPENVVDSDVPDVDKLDSKLDKPDSMEPTVDNDIPDNAVDELVDSILRCVIDEYAPCPSQSEGPQANYHQGEEPPVARPPESQEQPSSDATTADTIIDSELFHLENELNQDSAPLIKTTQDFCEDKHEATKRVSIKVEGAVVKGSQNATQKFKSEDSLDAILKSMDIKPEAPTQKLHMDSDIVVESVQDVSLPGASDTTVTKSSLMVPTGFSFSTYSQDTPCRSGRTSPHLCGSFEERSARLEKFFNEELDVHPSVRSVRSATLRDALSGQFDKLVEEREDSGEDDEETGCVLNVYDRASKHDEHLCWGDPPPNIPRDDGPQDKQTLETPQNDDQKDQPTGDVTINLTINSAEQKTEESSGSNAQVIGSGAKLYVATDPSNQLGDISKPSNQQNDVDPGNQQNDVNQENVGPSNQQNDVDQGNAVGLSNQQNKVDPSNQQNDVESSNQQNEVDLSNQQSNVNQINDVGFSNQQNDVDPSNQQNNVNFCDEQHDNETSIKPKIIEPTNRKK</sequence>
<dbReference type="AlphaFoldDB" id="A7SCT3"/>
<proteinExistence type="predicted"/>
<feature type="compositionally biased region" description="Polar residues" evidence="1">
    <location>
        <begin position="635"/>
        <end position="654"/>
    </location>
</feature>
<dbReference type="EMBL" id="DS469625">
    <property type="protein sequence ID" value="EDO38456.1"/>
    <property type="molecule type" value="Genomic_DNA"/>
</dbReference>
<feature type="region of interest" description="Disordered" evidence="1">
    <location>
        <begin position="471"/>
        <end position="510"/>
    </location>
</feature>
<feature type="compositionally biased region" description="Polar residues" evidence="1">
    <location>
        <begin position="250"/>
        <end position="262"/>
    </location>
</feature>
<name>A7SCT3_NEMVE</name>
<feature type="compositionally biased region" description="Basic and acidic residues" evidence="1">
    <location>
        <begin position="61"/>
        <end position="79"/>
    </location>
</feature>
<keyword evidence="3" id="KW-1185">Reference proteome</keyword>
<dbReference type="InParanoid" id="A7SCT3"/>